<dbReference type="EMBL" id="SZYD01000018">
    <property type="protein sequence ID" value="KAD2806014.1"/>
    <property type="molecule type" value="Genomic_DNA"/>
</dbReference>
<evidence type="ECO:0000256" key="4">
    <source>
        <dbReference type="PROSITE-ProRule" id="PRU00169"/>
    </source>
</evidence>
<dbReference type="InterPro" id="IPR011009">
    <property type="entry name" value="Kinase-like_dom_sf"/>
</dbReference>
<dbReference type="GO" id="GO:0009736">
    <property type="term" value="P:cytokinin-activated signaling pathway"/>
    <property type="evidence" value="ECO:0007669"/>
    <property type="project" value="InterPro"/>
</dbReference>
<dbReference type="GO" id="GO:0000160">
    <property type="term" value="P:phosphorelay signal transduction system"/>
    <property type="evidence" value="ECO:0007669"/>
    <property type="project" value="UniProtKB-KW"/>
</dbReference>
<dbReference type="PROSITE" id="PS50110">
    <property type="entry name" value="RESPONSE_REGULATORY"/>
    <property type="match status" value="1"/>
</dbReference>
<name>A0A5N6LWL9_9ASTR</name>
<dbReference type="GO" id="GO:0005524">
    <property type="term" value="F:ATP binding"/>
    <property type="evidence" value="ECO:0007669"/>
    <property type="project" value="InterPro"/>
</dbReference>
<dbReference type="PROSITE" id="PS50011">
    <property type="entry name" value="PROTEIN_KINASE_DOM"/>
    <property type="match status" value="1"/>
</dbReference>
<accession>A0A5N6LWL9</accession>
<keyword evidence="6" id="KW-1133">Transmembrane helix</keyword>
<evidence type="ECO:0000313" key="9">
    <source>
        <dbReference type="EMBL" id="KAD2806014.1"/>
    </source>
</evidence>
<feature type="domain" description="Protein kinase" evidence="7">
    <location>
        <begin position="1"/>
        <end position="364"/>
    </location>
</feature>
<keyword evidence="6" id="KW-0812">Transmembrane</keyword>
<feature type="transmembrane region" description="Helical" evidence="6">
    <location>
        <begin position="210"/>
        <end position="228"/>
    </location>
</feature>
<evidence type="ECO:0008006" key="11">
    <source>
        <dbReference type="Google" id="ProtNLM"/>
    </source>
</evidence>
<dbReference type="InterPro" id="IPR011006">
    <property type="entry name" value="CheY-like_superfamily"/>
</dbReference>
<protein>
    <recommendedName>
        <fullName evidence="11">Response regulatory domain-containing protein</fullName>
    </recommendedName>
</protein>
<evidence type="ECO:0000256" key="3">
    <source>
        <dbReference type="ARBA" id="ARBA00023163"/>
    </source>
</evidence>
<reference evidence="9 10" key="1">
    <citation type="submission" date="2019-05" db="EMBL/GenBank/DDBJ databases">
        <title>Mikania micrantha, genome provides insights into the molecular mechanism of rapid growth.</title>
        <authorList>
            <person name="Liu B."/>
        </authorList>
    </citation>
    <scope>NUCLEOTIDE SEQUENCE [LARGE SCALE GENOMIC DNA]</scope>
    <source>
        <strain evidence="9">NLD-2019</strain>
        <tissue evidence="9">Leaf</tissue>
    </source>
</reference>
<dbReference type="SUPFAM" id="SSF52172">
    <property type="entry name" value="CheY-like"/>
    <property type="match status" value="1"/>
</dbReference>
<feature type="region of interest" description="Disordered" evidence="5">
    <location>
        <begin position="502"/>
        <end position="523"/>
    </location>
</feature>
<evidence type="ECO:0000256" key="1">
    <source>
        <dbReference type="ARBA" id="ARBA00023012"/>
    </source>
</evidence>
<dbReference type="Proteomes" id="UP000326396">
    <property type="component" value="Linkage Group LG8"/>
</dbReference>
<evidence type="ECO:0000256" key="6">
    <source>
        <dbReference type="SAM" id="Phobius"/>
    </source>
</evidence>
<dbReference type="PANTHER" id="PTHR43874">
    <property type="entry name" value="TWO-COMPONENT RESPONSE REGULATOR"/>
    <property type="match status" value="1"/>
</dbReference>
<organism evidence="9 10">
    <name type="scientific">Mikania micrantha</name>
    <name type="common">bitter vine</name>
    <dbReference type="NCBI Taxonomy" id="192012"/>
    <lineage>
        <taxon>Eukaryota</taxon>
        <taxon>Viridiplantae</taxon>
        <taxon>Streptophyta</taxon>
        <taxon>Embryophyta</taxon>
        <taxon>Tracheophyta</taxon>
        <taxon>Spermatophyta</taxon>
        <taxon>Magnoliopsida</taxon>
        <taxon>eudicotyledons</taxon>
        <taxon>Gunneridae</taxon>
        <taxon>Pentapetalae</taxon>
        <taxon>asterids</taxon>
        <taxon>campanulids</taxon>
        <taxon>Asterales</taxon>
        <taxon>Asteraceae</taxon>
        <taxon>Asteroideae</taxon>
        <taxon>Heliantheae alliance</taxon>
        <taxon>Eupatorieae</taxon>
        <taxon>Mikania</taxon>
    </lineage>
</organism>
<dbReference type="InterPro" id="IPR000719">
    <property type="entry name" value="Prot_kinase_dom"/>
</dbReference>
<evidence type="ECO:0000256" key="5">
    <source>
        <dbReference type="SAM" id="MobiDB-lite"/>
    </source>
</evidence>
<evidence type="ECO:0000256" key="2">
    <source>
        <dbReference type="ARBA" id="ARBA00023015"/>
    </source>
</evidence>
<feature type="transmembrane region" description="Helical" evidence="6">
    <location>
        <begin position="167"/>
        <end position="190"/>
    </location>
</feature>
<keyword evidence="2" id="KW-0805">Transcription regulation</keyword>
<dbReference type="OrthoDB" id="60033at2759"/>
<dbReference type="SUPFAM" id="SSF56112">
    <property type="entry name" value="Protein kinase-like (PK-like)"/>
    <property type="match status" value="1"/>
</dbReference>
<evidence type="ECO:0000313" key="10">
    <source>
        <dbReference type="Proteomes" id="UP000326396"/>
    </source>
</evidence>
<evidence type="ECO:0000259" key="8">
    <source>
        <dbReference type="PROSITE" id="PS50110"/>
    </source>
</evidence>
<gene>
    <name evidence="9" type="ORF">E3N88_39391</name>
</gene>
<keyword evidence="1" id="KW-0902">Two-component regulatory system</keyword>
<keyword evidence="10" id="KW-1185">Reference proteome</keyword>
<dbReference type="Pfam" id="PF00072">
    <property type="entry name" value="Response_reg"/>
    <property type="match status" value="1"/>
</dbReference>
<dbReference type="InterPro" id="IPR045279">
    <property type="entry name" value="ARR-like"/>
</dbReference>
<evidence type="ECO:0000259" key="7">
    <source>
        <dbReference type="PROSITE" id="PS50011"/>
    </source>
</evidence>
<proteinExistence type="predicted"/>
<dbReference type="GO" id="GO:0004672">
    <property type="term" value="F:protein kinase activity"/>
    <property type="evidence" value="ECO:0007669"/>
    <property type="project" value="InterPro"/>
</dbReference>
<feature type="domain" description="Response regulatory" evidence="8">
    <location>
        <begin position="341"/>
        <end position="468"/>
    </location>
</feature>
<dbReference type="AlphaFoldDB" id="A0A5N6LWL9"/>
<dbReference type="PANTHER" id="PTHR43874:SF62">
    <property type="entry name" value="TWO-COMPONENT RESPONSE REGULATOR ARR6"/>
    <property type="match status" value="1"/>
</dbReference>
<feature type="modified residue" description="4-aspartylphosphate" evidence="4">
    <location>
        <position position="401"/>
    </location>
</feature>
<keyword evidence="3" id="KW-0804">Transcription</keyword>
<keyword evidence="4" id="KW-0597">Phosphoprotein</keyword>
<dbReference type="SMART" id="SM00448">
    <property type="entry name" value="REC"/>
    <property type="match status" value="1"/>
</dbReference>
<dbReference type="InterPro" id="IPR001789">
    <property type="entry name" value="Sig_transdc_resp-reg_receiver"/>
</dbReference>
<comment type="caution">
    <text evidence="9">The sequence shown here is derived from an EMBL/GenBank/DDBJ whole genome shotgun (WGS) entry which is preliminary data.</text>
</comment>
<keyword evidence="6" id="KW-0472">Membrane</keyword>
<dbReference type="Gene3D" id="1.10.510.10">
    <property type="entry name" value="Transferase(Phosphotransferase) domain 1"/>
    <property type="match status" value="1"/>
</dbReference>
<sequence>MKKKKSTMALISSFSSLSPSIYLHHLPSQVKEMRDRNRQRRYTQEGDEECCDNELLGCFRQRLVMMVSIDDIAASIVWNDNQLMMIMFITISEGRLDGNLLFDYLIIVVSSHSNALQFLHNIGIVHRDVKPVNALLEKSIRLHLADLGSDVQFETIDRSYMQRYAGYMILVGWAVMVSLTTSGKGGAYFYDMHFWLRKDTSQVTVANLGLAFRSVLLLTCLCFFLQQIQRRISFQREKVKPGDIVVTNVPQVAKNEPRRLNDTSFAAKAQLERHDQNRVELDDICPVKDCKVMDRLIYSDGRWNPKWAWSKDPDSQDVLEGVVRCAEVLNQITSSNSKELHVLAVDDSNIDRKVIERLLKSSSFKVTVVDSGSRALEYLGLEEDSNSTQFDDLKVNLIMTDYSMPGMTGFELLKKIKNSSTLKEIPVVIMSSENILTRIDRCLEEGAEDYLLKPVKLSDVTRLKDSILKTENKGINRLQSNKKKRKRTDDGLPVLPSLLSCRKDLSMSPPPSPPQPAQKLARL</sequence>
<dbReference type="Gene3D" id="3.40.50.2300">
    <property type="match status" value="1"/>
</dbReference>
<dbReference type="CDD" id="cd17581">
    <property type="entry name" value="REC_typeA_ARR"/>
    <property type="match status" value="1"/>
</dbReference>